<feature type="domain" description="DUF218" evidence="1">
    <location>
        <begin position="78"/>
        <end position="250"/>
    </location>
</feature>
<dbReference type="GO" id="GO:0043164">
    <property type="term" value="P:Gram-negative-bacterium-type cell wall biogenesis"/>
    <property type="evidence" value="ECO:0007669"/>
    <property type="project" value="TreeGrafter"/>
</dbReference>
<reference evidence="2 3" key="1">
    <citation type="submission" date="2015-11" db="EMBL/GenBank/DDBJ databases">
        <title>Solirubrum puertoriconensis gen. nov. an environmental bacteria isolated in Puerto Rico.</title>
        <authorList>
            <person name="Cuebas-Irizarry M.F."/>
            <person name="Montalvo-Rodriguez R."/>
        </authorList>
    </citation>
    <scope>NUCLEOTIDE SEQUENCE [LARGE SCALE GENOMIC DNA]</scope>
    <source>
        <strain evidence="2 3">MC1A</strain>
    </source>
</reference>
<dbReference type="GO" id="GO:0005886">
    <property type="term" value="C:plasma membrane"/>
    <property type="evidence" value="ECO:0007669"/>
    <property type="project" value="TreeGrafter"/>
</dbReference>
<dbReference type="AlphaFoldDB" id="A0A9X0L4F8"/>
<accession>A0A9X0L4F8</accession>
<dbReference type="RefSeq" id="WP_059071162.1">
    <property type="nucleotide sequence ID" value="NZ_LNAL01000007.1"/>
</dbReference>
<evidence type="ECO:0000259" key="1">
    <source>
        <dbReference type="Pfam" id="PF02698"/>
    </source>
</evidence>
<keyword evidence="3" id="KW-1185">Reference proteome</keyword>
<name>A0A9X0L4F8_SOLP1</name>
<dbReference type="InterPro" id="IPR003848">
    <property type="entry name" value="DUF218"/>
</dbReference>
<dbReference type="InterPro" id="IPR051599">
    <property type="entry name" value="Cell_Envelope_Assoc"/>
</dbReference>
<evidence type="ECO:0000313" key="3">
    <source>
        <dbReference type="Proteomes" id="UP000054223"/>
    </source>
</evidence>
<gene>
    <name evidence="2" type="ORF">ASU33_14465</name>
</gene>
<dbReference type="EMBL" id="LNAL01000007">
    <property type="protein sequence ID" value="KUG07538.1"/>
    <property type="molecule type" value="Genomic_DNA"/>
</dbReference>
<dbReference type="Pfam" id="PF02698">
    <property type="entry name" value="DUF218"/>
    <property type="match status" value="1"/>
</dbReference>
<dbReference type="InterPro" id="IPR014729">
    <property type="entry name" value="Rossmann-like_a/b/a_fold"/>
</dbReference>
<protein>
    <recommendedName>
        <fullName evidence="1">DUF218 domain-containing protein</fullName>
    </recommendedName>
</protein>
<evidence type="ECO:0000313" key="2">
    <source>
        <dbReference type="EMBL" id="KUG07538.1"/>
    </source>
</evidence>
<dbReference type="CDD" id="cd06259">
    <property type="entry name" value="YdcF-like"/>
    <property type="match status" value="1"/>
</dbReference>
<dbReference type="GO" id="GO:0000270">
    <property type="term" value="P:peptidoglycan metabolic process"/>
    <property type="evidence" value="ECO:0007669"/>
    <property type="project" value="TreeGrafter"/>
</dbReference>
<dbReference type="PANTHER" id="PTHR30336:SF4">
    <property type="entry name" value="ENVELOPE BIOGENESIS FACTOR ELYC"/>
    <property type="match status" value="1"/>
</dbReference>
<dbReference type="Gene3D" id="3.40.50.620">
    <property type="entry name" value="HUPs"/>
    <property type="match status" value="1"/>
</dbReference>
<dbReference type="OrthoDB" id="9782395at2"/>
<sequence length="260" mass="29061">MFFVLSKLLDFVLEPALWLVGLPVAALVARSAKWRYRLLLAAVVLGVVLTNPGLSNELLRQWELPPMRLSQLQPQPYDAAVLLTGITDSRRGPADRVYLDRGADRFTNALWLYRAGRAKRIIISGGSGSLQPKPGVRTEAQDLTVLLRLAGVPTQHIWLETQSRNTRENAQNTKALLQQRLPSTKPRLLLVTSAFHQRRAVGCFNKAGLQVTPFPAGYLTVQRQTTPAYWLLPSSEALQQWSVLLHEVAGYIVYRLLGYA</sequence>
<dbReference type="Proteomes" id="UP000054223">
    <property type="component" value="Unassembled WGS sequence"/>
</dbReference>
<proteinExistence type="predicted"/>
<organism evidence="2 3">
    <name type="scientific">Solirubrum puertoriconensis</name>
    <dbReference type="NCBI Taxonomy" id="1751427"/>
    <lineage>
        <taxon>Bacteria</taxon>
        <taxon>Pseudomonadati</taxon>
        <taxon>Bacteroidota</taxon>
        <taxon>Cytophagia</taxon>
        <taxon>Cytophagales</taxon>
    </lineage>
</organism>
<comment type="caution">
    <text evidence="2">The sequence shown here is derived from an EMBL/GenBank/DDBJ whole genome shotgun (WGS) entry which is preliminary data.</text>
</comment>
<dbReference type="PANTHER" id="PTHR30336">
    <property type="entry name" value="INNER MEMBRANE PROTEIN, PROBABLE PERMEASE"/>
    <property type="match status" value="1"/>
</dbReference>